<dbReference type="EMBL" id="BMAV01027657">
    <property type="protein sequence ID" value="GFS61187.1"/>
    <property type="molecule type" value="Genomic_DNA"/>
</dbReference>
<name>A0A8X6JDH3_9ARAC</name>
<comment type="caution">
    <text evidence="1">The sequence shown here is derived from an EMBL/GenBank/DDBJ whole genome shotgun (WGS) entry which is preliminary data.</text>
</comment>
<sequence>MAASLIKHARDVIPRGQYLMRITGSVTSRSTQIASNYRERKWERKSPENRVQHTRAAKGLPFDWRFTIGSFNFNIGRCVSNPCFCCWSSEL</sequence>
<protein>
    <submittedName>
        <fullName evidence="1">Uncharacterized protein</fullName>
    </submittedName>
</protein>
<evidence type="ECO:0000313" key="2">
    <source>
        <dbReference type="Proteomes" id="UP000886998"/>
    </source>
</evidence>
<gene>
    <name evidence="1" type="ORF">TNIN_243501</name>
</gene>
<evidence type="ECO:0000313" key="1">
    <source>
        <dbReference type="EMBL" id="GFS61187.1"/>
    </source>
</evidence>
<accession>A0A8X6JDH3</accession>
<organism evidence="1 2">
    <name type="scientific">Trichonephila inaurata madagascariensis</name>
    <dbReference type="NCBI Taxonomy" id="2747483"/>
    <lineage>
        <taxon>Eukaryota</taxon>
        <taxon>Metazoa</taxon>
        <taxon>Ecdysozoa</taxon>
        <taxon>Arthropoda</taxon>
        <taxon>Chelicerata</taxon>
        <taxon>Arachnida</taxon>
        <taxon>Araneae</taxon>
        <taxon>Araneomorphae</taxon>
        <taxon>Entelegynae</taxon>
        <taxon>Araneoidea</taxon>
        <taxon>Nephilidae</taxon>
        <taxon>Trichonephila</taxon>
        <taxon>Trichonephila inaurata</taxon>
    </lineage>
</organism>
<dbReference type="Proteomes" id="UP000886998">
    <property type="component" value="Unassembled WGS sequence"/>
</dbReference>
<keyword evidence="2" id="KW-1185">Reference proteome</keyword>
<dbReference type="AlphaFoldDB" id="A0A8X6JDH3"/>
<reference evidence="1" key="1">
    <citation type="submission" date="2020-08" db="EMBL/GenBank/DDBJ databases">
        <title>Multicomponent nature underlies the extraordinary mechanical properties of spider dragline silk.</title>
        <authorList>
            <person name="Kono N."/>
            <person name="Nakamura H."/>
            <person name="Mori M."/>
            <person name="Yoshida Y."/>
            <person name="Ohtoshi R."/>
            <person name="Malay A.D."/>
            <person name="Moran D.A.P."/>
            <person name="Tomita M."/>
            <person name="Numata K."/>
            <person name="Arakawa K."/>
        </authorList>
    </citation>
    <scope>NUCLEOTIDE SEQUENCE</scope>
</reference>
<proteinExistence type="predicted"/>